<dbReference type="Pfam" id="PF07695">
    <property type="entry name" value="7TMR-DISM_7TM"/>
    <property type="match status" value="1"/>
</dbReference>
<feature type="transmembrane region" description="Helical" evidence="9">
    <location>
        <begin position="214"/>
        <end position="232"/>
    </location>
</feature>
<dbReference type="GO" id="GO:0030295">
    <property type="term" value="F:protein kinase activator activity"/>
    <property type="evidence" value="ECO:0007669"/>
    <property type="project" value="TreeGrafter"/>
</dbReference>
<proteinExistence type="predicted"/>
<feature type="transmembrane region" description="Helical" evidence="9">
    <location>
        <begin position="239"/>
        <end position="257"/>
    </location>
</feature>
<feature type="transmembrane region" description="Helical" evidence="9">
    <location>
        <begin position="395"/>
        <end position="415"/>
    </location>
</feature>
<feature type="transmembrane region" description="Helical" evidence="9">
    <location>
        <begin position="304"/>
        <end position="324"/>
    </location>
</feature>
<evidence type="ECO:0000256" key="6">
    <source>
        <dbReference type="ARBA" id="ARBA00022777"/>
    </source>
</evidence>
<keyword evidence="5" id="KW-0547">Nucleotide-binding</keyword>
<evidence type="ECO:0000256" key="9">
    <source>
        <dbReference type="SAM" id="Phobius"/>
    </source>
</evidence>
<keyword evidence="4" id="KW-0808">Transferase</keyword>
<dbReference type="EMBL" id="JAMQQD010000004">
    <property type="protein sequence ID" value="MCW7515875.1"/>
    <property type="molecule type" value="Genomic_DNA"/>
</dbReference>
<dbReference type="InterPro" id="IPR003661">
    <property type="entry name" value="HisK_dim/P_dom"/>
</dbReference>
<dbReference type="PRINTS" id="PR00344">
    <property type="entry name" value="BCTRLSENSOR"/>
</dbReference>
<dbReference type="Gene3D" id="1.10.287.130">
    <property type="match status" value="1"/>
</dbReference>
<evidence type="ECO:0000256" key="7">
    <source>
        <dbReference type="ARBA" id="ARBA00022840"/>
    </source>
</evidence>
<organism evidence="11 12">
    <name type="scientific">Leptospira levettii</name>
    <dbReference type="NCBI Taxonomy" id="2023178"/>
    <lineage>
        <taxon>Bacteria</taxon>
        <taxon>Pseudomonadati</taxon>
        <taxon>Spirochaetota</taxon>
        <taxon>Spirochaetia</taxon>
        <taxon>Leptospirales</taxon>
        <taxon>Leptospiraceae</taxon>
        <taxon>Leptospira</taxon>
    </lineage>
</organism>
<keyword evidence="9" id="KW-1133">Transmembrane helix</keyword>
<dbReference type="PROSITE" id="PS50109">
    <property type="entry name" value="HIS_KIN"/>
    <property type="match status" value="1"/>
</dbReference>
<dbReference type="InterPro" id="IPR003594">
    <property type="entry name" value="HATPase_dom"/>
</dbReference>
<evidence type="ECO:0000313" key="12">
    <source>
        <dbReference type="Proteomes" id="UP001209694"/>
    </source>
</evidence>
<dbReference type="Proteomes" id="UP001209694">
    <property type="component" value="Unassembled WGS sequence"/>
</dbReference>
<comment type="caution">
    <text evidence="11">The sequence shown here is derived from an EMBL/GenBank/DDBJ whole genome shotgun (WGS) entry which is preliminary data.</text>
</comment>
<keyword evidence="9" id="KW-0472">Membrane</keyword>
<keyword evidence="8" id="KW-0902">Two-component regulatory system</keyword>
<feature type="transmembrane region" description="Helical" evidence="9">
    <location>
        <begin position="269"/>
        <end position="292"/>
    </location>
</feature>
<dbReference type="CDD" id="cd00075">
    <property type="entry name" value="HATPase"/>
    <property type="match status" value="1"/>
</dbReference>
<keyword evidence="6 11" id="KW-0418">Kinase</keyword>
<reference evidence="11" key="1">
    <citation type="submission" date="2022-06" db="EMBL/GenBank/DDBJ databases">
        <title>Leptospira isolates from biofilms formed at urban environments.</title>
        <authorList>
            <person name="Ribeiro P.S."/>
            <person name="Sousa T."/>
            <person name="Carvalho N."/>
            <person name="Aburjaile F."/>
            <person name="Neves F."/>
            <person name="Oliveira D."/>
            <person name="Blanco L."/>
            <person name="Lima J."/>
            <person name="Costa F."/>
            <person name="Brenig B."/>
            <person name="Soares S."/>
            <person name="Ramos R."/>
            <person name="Goes-Neto A."/>
            <person name="Matiuzzi M."/>
            <person name="Azevedo V."/>
            <person name="Ristow P."/>
        </authorList>
    </citation>
    <scope>NUCLEOTIDE SEQUENCE</scope>
    <source>
        <strain evidence="11">VSF7</strain>
    </source>
</reference>
<dbReference type="InterPro" id="IPR036890">
    <property type="entry name" value="HATPase_C_sf"/>
</dbReference>
<feature type="transmembrane region" description="Helical" evidence="9">
    <location>
        <begin position="330"/>
        <end position="347"/>
    </location>
</feature>
<evidence type="ECO:0000259" key="10">
    <source>
        <dbReference type="PROSITE" id="PS50109"/>
    </source>
</evidence>
<dbReference type="CDD" id="cd00082">
    <property type="entry name" value="HisKA"/>
    <property type="match status" value="1"/>
</dbReference>
<dbReference type="AlphaFoldDB" id="A0AAW5VC61"/>
<accession>A0AAW5VC61</accession>
<dbReference type="InterPro" id="IPR036097">
    <property type="entry name" value="HisK_dim/P_sf"/>
</dbReference>
<dbReference type="GO" id="GO:0000155">
    <property type="term" value="F:phosphorelay sensor kinase activity"/>
    <property type="evidence" value="ECO:0007669"/>
    <property type="project" value="InterPro"/>
</dbReference>
<dbReference type="InterPro" id="IPR004358">
    <property type="entry name" value="Sig_transdc_His_kin-like_C"/>
</dbReference>
<dbReference type="SMART" id="SM00387">
    <property type="entry name" value="HATPase_c"/>
    <property type="match status" value="1"/>
</dbReference>
<dbReference type="InterPro" id="IPR050351">
    <property type="entry name" value="BphY/WalK/GraS-like"/>
</dbReference>
<keyword evidence="9" id="KW-0812">Transmembrane</keyword>
<keyword evidence="3" id="KW-0597">Phosphoprotein</keyword>
<gene>
    <name evidence="11" type="ORF">ND810_11970</name>
</gene>
<evidence type="ECO:0000256" key="3">
    <source>
        <dbReference type="ARBA" id="ARBA00022553"/>
    </source>
</evidence>
<evidence type="ECO:0000313" key="11">
    <source>
        <dbReference type="EMBL" id="MCW7515875.1"/>
    </source>
</evidence>
<feature type="domain" description="Histidine kinase" evidence="10">
    <location>
        <begin position="462"/>
        <end position="678"/>
    </location>
</feature>
<sequence>MQLKIGFMLLCFFCLFSCQDNERQSEIPQVQNGIINLTNVKFENHTILTLSGDWDFFWQKLITPTSSTDLVPSVIPIKKNNSENKTTFMKIGKRWKDIHSGTGFATYQVKMILPDTSMEEPFAIRFLQTGGAAIKVFVDGNLSLSLGKVGKTKEAMIPTRSSGIIVLPYGQKQINLTVHISNYYHDDGSFWYPPKLGKYRDIQNEYVKEITFDSLLTGALFFMAFYHFLLFFFRRNRSLILFFGLFSLTTAIHSISLNGDILYHLIPNVPYRIAFSLSLIFYLAMPFYLSFLAQLYPNQFSKKFIQIFSSICFLLYLAVVLLPTELGSQTTFLGIFFTISGLIYSIVSLTKSAIKKQELALSLLIIQVFILISAINDTLNLYGLFQHILVLKYSYLSTVLFQSLILASFFTKTFIKNETLKNELTKLNESLEQVVVARTKEYREAKQIAEEANQWKDKFISLVAHDLRSPLSTVYSALRLTYDEDTPKEEKDHISKQIFVILENAMSTVEHLLNLNRFQLDKGQIHLDLTENNVAESVKQVIETFALELQKKSIQIEITVSDSAQIYADKSILNEIIRNLIANAIKFSHPNGKIVVSFSETVAESTISIRDYGTGISLEQKSRIFTDPIPSQGTFGEKGFGIGLKLCYELMRLQNGNIRVESEITQGSLFLLEFPKRNPS</sequence>
<dbReference type="Pfam" id="PF02518">
    <property type="entry name" value="HATPase_c"/>
    <property type="match status" value="1"/>
</dbReference>
<evidence type="ECO:0000256" key="5">
    <source>
        <dbReference type="ARBA" id="ARBA00022741"/>
    </source>
</evidence>
<dbReference type="SUPFAM" id="SSF55874">
    <property type="entry name" value="ATPase domain of HSP90 chaperone/DNA topoisomerase II/histidine kinase"/>
    <property type="match status" value="1"/>
</dbReference>
<dbReference type="PANTHER" id="PTHR42878:SF7">
    <property type="entry name" value="SENSOR HISTIDINE KINASE GLRK"/>
    <property type="match status" value="1"/>
</dbReference>
<dbReference type="PANTHER" id="PTHR42878">
    <property type="entry name" value="TWO-COMPONENT HISTIDINE KINASE"/>
    <property type="match status" value="1"/>
</dbReference>
<evidence type="ECO:0000256" key="4">
    <source>
        <dbReference type="ARBA" id="ARBA00022679"/>
    </source>
</evidence>
<dbReference type="GO" id="GO:0007234">
    <property type="term" value="P:osmosensory signaling via phosphorelay pathway"/>
    <property type="evidence" value="ECO:0007669"/>
    <property type="project" value="TreeGrafter"/>
</dbReference>
<dbReference type="Gene3D" id="3.30.565.10">
    <property type="entry name" value="Histidine kinase-like ATPase, C-terminal domain"/>
    <property type="match status" value="1"/>
</dbReference>
<dbReference type="InterPro" id="IPR005467">
    <property type="entry name" value="His_kinase_dom"/>
</dbReference>
<dbReference type="GO" id="GO:0000156">
    <property type="term" value="F:phosphorelay response regulator activity"/>
    <property type="evidence" value="ECO:0007669"/>
    <property type="project" value="TreeGrafter"/>
</dbReference>
<dbReference type="InterPro" id="IPR011623">
    <property type="entry name" value="7TMR_DISM_rcpt_extracell_dom1"/>
</dbReference>
<protein>
    <recommendedName>
        <fullName evidence="2">histidine kinase</fullName>
        <ecNumber evidence="2">2.7.13.3</ecNumber>
    </recommendedName>
</protein>
<comment type="catalytic activity">
    <reaction evidence="1">
        <text>ATP + protein L-histidine = ADP + protein N-phospho-L-histidine.</text>
        <dbReference type="EC" id="2.7.13.3"/>
    </reaction>
</comment>
<name>A0AAW5VC61_9LEPT</name>
<evidence type="ECO:0000256" key="8">
    <source>
        <dbReference type="ARBA" id="ARBA00023012"/>
    </source>
</evidence>
<feature type="transmembrane region" description="Helical" evidence="9">
    <location>
        <begin position="359"/>
        <end position="375"/>
    </location>
</feature>
<evidence type="ECO:0000256" key="1">
    <source>
        <dbReference type="ARBA" id="ARBA00000085"/>
    </source>
</evidence>
<dbReference type="EC" id="2.7.13.3" evidence="2"/>
<dbReference type="SUPFAM" id="SSF47384">
    <property type="entry name" value="Homodimeric domain of signal transducing histidine kinase"/>
    <property type="match status" value="1"/>
</dbReference>
<evidence type="ECO:0000256" key="2">
    <source>
        <dbReference type="ARBA" id="ARBA00012438"/>
    </source>
</evidence>
<dbReference type="GO" id="GO:0005524">
    <property type="term" value="F:ATP binding"/>
    <property type="evidence" value="ECO:0007669"/>
    <property type="project" value="UniProtKB-KW"/>
</dbReference>
<keyword evidence="7" id="KW-0067">ATP-binding</keyword>